<dbReference type="Proteomes" id="UP001055879">
    <property type="component" value="Linkage Group LG02"/>
</dbReference>
<gene>
    <name evidence="1" type="ORF">L6452_05800</name>
</gene>
<evidence type="ECO:0000313" key="1">
    <source>
        <dbReference type="EMBL" id="KAI3758246.1"/>
    </source>
</evidence>
<accession>A0ACB9EIG3</accession>
<protein>
    <submittedName>
        <fullName evidence="1">Uncharacterized protein</fullName>
    </submittedName>
</protein>
<proteinExistence type="predicted"/>
<dbReference type="EMBL" id="CM042048">
    <property type="protein sequence ID" value="KAI3758246.1"/>
    <property type="molecule type" value="Genomic_DNA"/>
</dbReference>
<reference evidence="1 2" key="2">
    <citation type="journal article" date="2022" name="Mol. Ecol. Resour.">
        <title>The genomes of chicory, endive, great burdock and yacon provide insights into Asteraceae paleo-polyploidization history and plant inulin production.</title>
        <authorList>
            <person name="Fan W."/>
            <person name="Wang S."/>
            <person name="Wang H."/>
            <person name="Wang A."/>
            <person name="Jiang F."/>
            <person name="Liu H."/>
            <person name="Zhao H."/>
            <person name="Xu D."/>
            <person name="Zhang Y."/>
        </authorList>
    </citation>
    <scope>NUCLEOTIDE SEQUENCE [LARGE SCALE GENOMIC DNA]</scope>
    <source>
        <strain evidence="2">cv. Niubang</strain>
    </source>
</reference>
<organism evidence="1 2">
    <name type="scientific">Arctium lappa</name>
    <name type="common">Greater burdock</name>
    <name type="synonym">Lappa major</name>
    <dbReference type="NCBI Taxonomy" id="4217"/>
    <lineage>
        <taxon>Eukaryota</taxon>
        <taxon>Viridiplantae</taxon>
        <taxon>Streptophyta</taxon>
        <taxon>Embryophyta</taxon>
        <taxon>Tracheophyta</taxon>
        <taxon>Spermatophyta</taxon>
        <taxon>Magnoliopsida</taxon>
        <taxon>eudicotyledons</taxon>
        <taxon>Gunneridae</taxon>
        <taxon>Pentapetalae</taxon>
        <taxon>asterids</taxon>
        <taxon>campanulids</taxon>
        <taxon>Asterales</taxon>
        <taxon>Asteraceae</taxon>
        <taxon>Carduoideae</taxon>
        <taxon>Cardueae</taxon>
        <taxon>Arctiinae</taxon>
        <taxon>Arctium</taxon>
    </lineage>
</organism>
<reference evidence="2" key="1">
    <citation type="journal article" date="2022" name="Mol. Ecol. Resour.">
        <title>The genomes of chicory, endive, great burdock and yacon provide insights into Asteraceae palaeo-polyploidization history and plant inulin production.</title>
        <authorList>
            <person name="Fan W."/>
            <person name="Wang S."/>
            <person name="Wang H."/>
            <person name="Wang A."/>
            <person name="Jiang F."/>
            <person name="Liu H."/>
            <person name="Zhao H."/>
            <person name="Xu D."/>
            <person name="Zhang Y."/>
        </authorList>
    </citation>
    <scope>NUCLEOTIDE SEQUENCE [LARGE SCALE GENOMIC DNA]</scope>
    <source>
        <strain evidence="2">cv. Niubang</strain>
    </source>
</reference>
<name>A0ACB9EIG3_ARCLA</name>
<comment type="caution">
    <text evidence="1">The sequence shown here is derived from an EMBL/GenBank/DDBJ whole genome shotgun (WGS) entry which is preliminary data.</text>
</comment>
<sequence length="336" mass="38528">MCKLRMASSNRFLLVFGKMMNCQRMSSPRLVDNLEPFHVFFSWACHGKGNVGTSSKQRKKQVDLGKEKLGTDSHVETHVELTISLKVQPNEPNVQHYDDDNMAKLWKEVPIFTLSAPSPIVQQEYKPDEWNSETHNTQNFVEHNHFENVAINEDEPIYLLEWPHEITPPQTIQSPEGTTTVFANDTIIPSTTIVTELPPEHHDTTTVFNMVFTTVFSNESQSPTGMSEPQPPIWNQNQTRQGIFMQTPNLQVGVLESMVNDQERRWKEALDAQKLGIIKHFRDCFGWTTGLSENANDNATLREENEKLKQELEDLKARKRTSSRKRRGGSTPTPRE</sequence>
<keyword evidence="2" id="KW-1185">Reference proteome</keyword>
<evidence type="ECO:0000313" key="2">
    <source>
        <dbReference type="Proteomes" id="UP001055879"/>
    </source>
</evidence>